<sequence>MSPSMKTTVDNLIDAEQVQSSSSHWSNVHHPLLFDLNKCSPVIIPDDTALPISNLIDNLADAGYQVPLTLFTYEALSRIQNKPHSVKIMKLHHKGQNIYVLDISQFPKEADMCPLN</sequence>
<accession>A0A0C3NQ42</accession>
<reference evidence="2" key="2">
    <citation type="submission" date="2015-01" db="EMBL/GenBank/DDBJ databases">
        <title>Evolutionary Origins and Diversification of the Mycorrhizal Mutualists.</title>
        <authorList>
            <consortium name="DOE Joint Genome Institute"/>
            <consortium name="Mycorrhizal Genomics Consortium"/>
            <person name="Kohler A."/>
            <person name="Kuo A."/>
            <person name="Nagy L.G."/>
            <person name="Floudas D."/>
            <person name="Copeland A."/>
            <person name="Barry K.W."/>
            <person name="Cichocki N."/>
            <person name="Veneault-Fourrey C."/>
            <person name="LaButti K."/>
            <person name="Lindquist E.A."/>
            <person name="Lipzen A."/>
            <person name="Lundell T."/>
            <person name="Morin E."/>
            <person name="Murat C."/>
            <person name="Riley R."/>
            <person name="Ohm R."/>
            <person name="Sun H."/>
            <person name="Tunlid A."/>
            <person name="Henrissat B."/>
            <person name="Grigoriev I.V."/>
            <person name="Hibbett D.S."/>
            <person name="Martin F."/>
        </authorList>
    </citation>
    <scope>NUCLEOTIDE SEQUENCE [LARGE SCALE GENOMIC DNA]</scope>
    <source>
        <strain evidence="2">Marx 270</strain>
    </source>
</reference>
<dbReference type="InParanoid" id="A0A0C3NQ42"/>
<dbReference type="AlphaFoldDB" id="A0A0C3NQ42"/>
<dbReference type="OrthoDB" id="2665830at2759"/>
<dbReference type="EMBL" id="KN832025">
    <property type="protein sequence ID" value="KIN97695.1"/>
    <property type="molecule type" value="Genomic_DNA"/>
</dbReference>
<dbReference type="HOGENOM" id="CLU_2097826_0_0_1"/>
<proteinExistence type="predicted"/>
<evidence type="ECO:0000313" key="1">
    <source>
        <dbReference type="EMBL" id="KIN97695.1"/>
    </source>
</evidence>
<gene>
    <name evidence="1" type="ORF">M404DRAFT_32043</name>
</gene>
<name>A0A0C3NQ42_PISTI</name>
<organism evidence="1 2">
    <name type="scientific">Pisolithus tinctorius Marx 270</name>
    <dbReference type="NCBI Taxonomy" id="870435"/>
    <lineage>
        <taxon>Eukaryota</taxon>
        <taxon>Fungi</taxon>
        <taxon>Dikarya</taxon>
        <taxon>Basidiomycota</taxon>
        <taxon>Agaricomycotina</taxon>
        <taxon>Agaricomycetes</taxon>
        <taxon>Agaricomycetidae</taxon>
        <taxon>Boletales</taxon>
        <taxon>Sclerodermatineae</taxon>
        <taxon>Pisolithaceae</taxon>
        <taxon>Pisolithus</taxon>
    </lineage>
</organism>
<protein>
    <submittedName>
        <fullName evidence="1">Uncharacterized protein</fullName>
    </submittedName>
</protein>
<dbReference type="Proteomes" id="UP000054217">
    <property type="component" value="Unassembled WGS sequence"/>
</dbReference>
<evidence type="ECO:0000313" key="2">
    <source>
        <dbReference type="Proteomes" id="UP000054217"/>
    </source>
</evidence>
<reference evidence="1 2" key="1">
    <citation type="submission" date="2014-04" db="EMBL/GenBank/DDBJ databases">
        <authorList>
            <consortium name="DOE Joint Genome Institute"/>
            <person name="Kuo A."/>
            <person name="Kohler A."/>
            <person name="Costa M.D."/>
            <person name="Nagy L.G."/>
            <person name="Floudas D."/>
            <person name="Copeland A."/>
            <person name="Barry K.W."/>
            <person name="Cichocki N."/>
            <person name="Veneault-Fourrey C."/>
            <person name="LaButti K."/>
            <person name="Lindquist E.A."/>
            <person name="Lipzen A."/>
            <person name="Lundell T."/>
            <person name="Morin E."/>
            <person name="Murat C."/>
            <person name="Sun H."/>
            <person name="Tunlid A."/>
            <person name="Henrissat B."/>
            <person name="Grigoriev I.V."/>
            <person name="Hibbett D.S."/>
            <person name="Martin F."/>
            <person name="Nordberg H.P."/>
            <person name="Cantor M.N."/>
            <person name="Hua S.X."/>
        </authorList>
    </citation>
    <scope>NUCLEOTIDE SEQUENCE [LARGE SCALE GENOMIC DNA]</scope>
    <source>
        <strain evidence="1 2">Marx 270</strain>
    </source>
</reference>
<keyword evidence="2" id="KW-1185">Reference proteome</keyword>